<evidence type="ECO:0000256" key="4">
    <source>
        <dbReference type="ARBA" id="ARBA00022801"/>
    </source>
</evidence>
<dbReference type="PATRIC" id="fig|1121338.3.peg.379"/>
<dbReference type="InterPro" id="IPR023430">
    <property type="entry name" value="Pept_HybD-like_dom_sf"/>
</dbReference>
<dbReference type="Proteomes" id="UP000075531">
    <property type="component" value="Unassembled WGS sequence"/>
</dbReference>
<dbReference type="PANTHER" id="PTHR30302">
    <property type="entry name" value="HYDROGENASE 1 MATURATION PROTEASE"/>
    <property type="match status" value="1"/>
</dbReference>
<dbReference type="InterPro" id="IPR000671">
    <property type="entry name" value="Peptidase_A31"/>
</dbReference>
<dbReference type="OrthoDB" id="9794619at2"/>
<accession>A0A151B7Q6</accession>
<dbReference type="CDD" id="cd00518">
    <property type="entry name" value="H2MP"/>
    <property type="match status" value="1"/>
</dbReference>
<dbReference type="NCBIfam" id="TIGR00072">
    <property type="entry name" value="hydrog_prot"/>
    <property type="match status" value="1"/>
</dbReference>
<keyword evidence="4" id="KW-0378">Hydrolase</keyword>
<protein>
    <submittedName>
        <fullName evidence="5">Hydrogenase maturation protease</fullName>
    </submittedName>
</protein>
<comment type="similarity">
    <text evidence="1">Belongs to the peptidase A31 family.</text>
</comment>
<dbReference type="GO" id="GO:0008047">
    <property type="term" value="F:enzyme activator activity"/>
    <property type="evidence" value="ECO:0007669"/>
    <property type="project" value="InterPro"/>
</dbReference>
<dbReference type="SUPFAM" id="SSF53163">
    <property type="entry name" value="HybD-like"/>
    <property type="match status" value="1"/>
</dbReference>
<dbReference type="EMBL" id="LTBA01000001">
    <property type="protein sequence ID" value="KYH35981.1"/>
    <property type="molecule type" value="Genomic_DNA"/>
</dbReference>
<name>A0A151B7Q6_9CLOT</name>
<sequence>MGDDGIGILVGENIKNKLKYDNIKFIIGEIDTEYCIEEVYKNDFLIIIDSICTGKSPGSLSLLNIHDIMSSRQFYSQHEQALMTLVNSYSKYNSGFLIGIEISSINLCNSISKELYNSFDEICYKILKIVNSSYIHSSLYYDYFFENALYE</sequence>
<dbReference type="Pfam" id="PF01750">
    <property type="entry name" value="HycI"/>
    <property type="match status" value="1"/>
</dbReference>
<evidence type="ECO:0000313" key="6">
    <source>
        <dbReference type="Proteomes" id="UP000075531"/>
    </source>
</evidence>
<reference evidence="5 6" key="1">
    <citation type="submission" date="2016-02" db="EMBL/GenBank/DDBJ databases">
        <title>Genome sequence of Clostridium tepidiprofundi DSM 19306.</title>
        <authorList>
            <person name="Poehlein A."/>
            <person name="Daniel R."/>
        </authorList>
    </citation>
    <scope>NUCLEOTIDE SEQUENCE [LARGE SCALE GENOMIC DNA]</scope>
    <source>
        <strain evidence="5 6">DSM 19306</strain>
    </source>
</reference>
<dbReference type="Gene3D" id="3.40.50.1450">
    <property type="entry name" value="HybD-like"/>
    <property type="match status" value="1"/>
</dbReference>
<dbReference type="PANTHER" id="PTHR30302:SF1">
    <property type="entry name" value="HYDROGENASE 2 MATURATION PROTEASE"/>
    <property type="match status" value="1"/>
</dbReference>
<evidence type="ECO:0000256" key="2">
    <source>
        <dbReference type="ARBA" id="ARBA00022670"/>
    </source>
</evidence>
<keyword evidence="3" id="KW-0064">Aspartyl protease</keyword>
<organism evidence="5 6">
    <name type="scientific">Clostridium tepidiprofundi DSM 19306</name>
    <dbReference type="NCBI Taxonomy" id="1121338"/>
    <lineage>
        <taxon>Bacteria</taxon>
        <taxon>Bacillati</taxon>
        <taxon>Bacillota</taxon>
        <taxon>Clostridia</taxon>
        <taxon>Eubacteriales</taxon>
        <taxon>Clostridiaceae</taxon>
        <taxon>Clostridium</taxon>
    </lineage>
</organism>
<dbReference type="GO" id="GO:0004190">
    <property type="term" value="F:aspartic-type endopeptidase activity"/>
    <property type="evidence" value="ECO:0007669"/>
    <property type="project" value="UniProtKB-KW"/>
</dbReference>
<gene>
    <name evidence="5" type="ORF">CLTEP_03750</name>
</gene>
<evidence type="ECO:0000256" key="3">
    <source>
        <dbReference type="ARBA" id="ARBA00022750"/>
    </source>
</evidence>
<dbReference type="AlphaFoldDB" id="A0A151B7Q6"/>
<dbReference type="STRING" id="1121338.CLTEP_03750"/>
<evidence type="ECO:0000256" key="1">
    <source>
        <dbReference type="ARBA" id="ARBA00006814"/>
    </source>
</evidence>
<proteinExistence type="inferred from homology"/>
<keyword evidence="6" id="KW-1185">Reference proteome</keyword>
<evidence type="ECO:0000313" key="5">
    <source>
        <dbReference type="EMBL" id="KYH35981.1"/>
    </source>
</evidence>
<dbReference type="GO" id="GO:0016485">
    <property type="term" value="P:protein processing"/>
    <property type="evidence" value="ECO:0007669"/>
    <property type="project" value="TreeGrafter"/>
</dbReference>
<keyword evidence="2 5" id="KW-0645">Protease</keyword>
<comment type="caution">
    <text evidence="5">The sequence shown here is derived from an EMBL/GenBank/DDBJ whole genome shotgun (WGS) entry which is preliminary data.</text>
</comment>